<name>A0AAW1MIB6_POPJA</name>
<comment type="caution">
    <text evidence="1">The sequence shown here is derived from an EMBL/GenBank/DDBJ whole genome shotgun (WGS) entry which is preliminary data.</text>
</comment>
<organism evidence="1 2">
    <name type="scientific">Popillia japonica</name>
    <name type="common">Japanese beetle</name>
    <dbReference type="NCBI Taxonomy" id="7064"/>
    <lineage>
        <taxon>Eukaryota</taxon>
        <taxon>Metazoa</taxon>
        <taxon>Ecdysozoa</taxon>
        <taxon>Arthropoda</taxon>
        <taxon>Hexapoda</taxon>
        <taxon>Insecta</taxon>
        <taxon>Pterygota</taxon>
        <taxon>Neoptera</taxon>
        <taxon>Endopterygota</taxon>
        <taxon>Coleoptera</taxon>
        <taxon>Polyphaga</taxon>
        <taxon>Scarabaeiformia</taxon>
        <taxon>Scarabaeidae</taxon>
        <taxon>Rutelinae</taxon>
        <taxon>Popillia</taxon>
    </lineage>
</organism>
<protein>
    <submittedName>
        <fullName evidence="1">Uncharacterized protein</fullName>
    </submittedName>
</protein>
<proteinExistence type="predicted"/>
<keyword evidence="2" id="KW-1185">Reference proteome</keyword>
<dbReference type="AlphaFoldDB" id="A0AAW1MIB6"/>
<dbReference type="Proteomes" id="UP001458880">
    <property type="component" value="Unassembled WGS sequence"/>
</dbReference>
<accession>A0AAW1MIB6</accession>
<dbReference type="EMBL" id="JASPKY010000042">
    <property type="protein sequence ID" value="KAK9746106.1"/>
    <property type="molecule type" value="Genomic_DNA"/>
</dbReference>
<reference evidence="1 2" key="1">
    <citation type="journal article" date="2024" name="BMC Genomics">
        <title>De novo assembly and annotation of Popillia japonica's genome with initial clues to its potential as an invasive pest.</title>
        <authorList>
            <person name="Cucini C."/>
            <person name="Boschi S."/>
            <person name="Funari R."/>
            <person name="Cardaioli E."/>
            <person name="Iannotti N."/>
            <person name="Marturano G."/>
            <person name="Paoli F."/>
            <person name="Bruttini M."/>
            <person name="Carapelli A."/>
            <person name="Frati F."/>
            <person name="Nardi F."/>
        </authorList>
    </citation>
    <scope>NUCLEOTIDE SEQUENCE [LARGE SCALE GENOMIC DNA]</scope>
    <source>
        <strain evidence="1">DMR45628</strain>
    </source>
</reference>
<sequence length="113" mass="12767">MEESTKIVYGKISAPNSFGQISRLGMTDFAKSVDTVVFHNDFGIPRFFSVYVRVVQENNATFFWNDRHKGLIAVNCKFSTLPLRKEGGTSRIIGLVLLISRRSKFERGVSFEG</sequence>
<evidence type="ECO:0000313" key="1">
    <source>
        <dbReference type="EMBL" id="KAK9746106.1"/>
    </source>
</evidence>
<evidence type="ECO:0000313" key="2">
    <source>
        <dbReference type="Proteomes" id="UP001458880"/>
    </source>
</evidence>
<gene>
    <name evidence="1" type="ORF">QE152_g6389</name>
</gene>